<dbReference type="FunFam" id="2.60.120.200:FF:000234">
    <property type="entry name" value="Calsyntenin 3"/>
    <property type="match status" value="1"/>
</dbReference>
<dbReference type="Pfam" id="PF13385">
    <property type="entry name" value="Laminin_G_3"/>
    <property type="match status" value="1"/>
</dbReference>
<evidence type="ECO:0000256" key="5">
    <source>
        <dbReference type="ARBA" id="ARBA00022729"/>
    </source>
</evidence>
<organism evidence="22 23">
    <name type="scientific">Branchiostoma floridae</name>
    <name type="common">Florida lancelet</name>
    <name type="synonym">Amphioxus</name>
    <dbReference type="NCBI Taxonomy" id="7739"/>
    <lineage>
        <taxon>Eukaryota</taxon>
        <taxon>Metazoa</taxon>
        <taxon>Chordata</taxon>
        <taxon>Cephalochordata</taxon>
        <taxon>Leptocardii</taxon>
        <taxon>Amphioxiformes</taxon>
        <taxon>Branchiostomatidae</taxon>
        <taxon>Branchiostoma</taxon>
    </lineage>
</organism>
<feature type="compositionally biased region" description="Basic and acidic residues" evidence="19">
    <location>
        <begin position="683"/>
        <end position="695"/>
    </location>
</feature>
<gene>
    <name evidence="23" type="primary">LOC118430017</name>
</gene>
<keyword evidence="4 20" id="KW-0812">Transmembrane</keyword>
<evidence type="ECO:0000256" key="1">
    <source>
        <dbReference type="ARBA" id="ARBA00004115"/>
    </source>
</evidence>
<keyword evidence="22" id="KW-1185">Reference proteome</keyword>
<evidence type="ECO:0000256" key="4">
    <source>
        <dbReference type="ARBA" id="ARBA00022692"/>
    </source>
</evidence>
<keyword evidence="5" id="KW-0732">Signal</keyword>
<evidence type="ECO:0000256" key="18">
    <source>
        <dbReference type="PROSITE-ProRule" id="PRU00043"/>
    </source>
</evidence>
<feature type="compositionally biased region" description="Basic and acidic residues" evidence="19">
    <location>
        <begin position="87"/>
        <end position="105"/>
    </location>
</feature>
<dbReference type="FunFam" id="2.60.40.60:FF:000062">
    <property type="entry name" value="Calsyntenin 3"/>
    <property type="match status" value="1"/>
</dbReference>
<evidence type="ECO:0000256" key="14">
    <source>
        <dbReference type="ARBA" id="ARBA00023180"/>
    </source>
</evidence>
<name>A0A9J7M8J1_BRAFL</name>
<evidence type="ECO:0000256" key="16">
    <source>
        <dbReference type="ARBA" id="ARBA00035006"/>
    </source>
</evidence>
<evidence type="ECO:0000256" key="10">
    <source>
        <dbReference type="ARBA" id="ARBA00022989"/>
    </source>
</evidence>
<evidence type="ECO:0000256" key="15">
    <source>
        <dbReference type="ARBA" id="ARBA00023257"/>
    </source>
</evidence>
<keyword evidence="6" id="KW-0677">Repeat</keyword>
<feature type="domain" description="Cadherin" evidence="21">
    <location>
        <begin position="287"/>
        <end position="387"/>
    </location>
</feature>
<dbReference type="Proteomes" id="UP000001554">
    <property type="component" value="Chromosome 14"/>
</dbReference>
<keyword evidence="7" id="KW-0256">Endoplasmic reticulum</keyword>
<dbReference type="GO" id="GO:0005509">
    <property type="term" value="F:calcium ion binding"/>
    <property type="evidence" value="ECO:0007669"/>
    <property type="project" value="UniProtKB-UniRule"/>
</dbReference>
<evidence type="ECO:0000256" key="9">
    <source>
        <dbReference type="ARBA" id="ARBA00022889"/>
    </source>
</evidence>
<keyword evidence="11" id="KW-0770">Synapse</keyword>
<dbReference type="Gene3D" id="2.60.120.200">
    <property type="match status" value="1"/>
</dbReference>
<accession>A0A9J7M8J1</accession>
<keyword evidence="13 20" id="KW-0472">Membrane</keyword>
<dbReference type="Gene3D" id="2.60.40.60">
    <property type="entry name" value="Cadherins"/>
    <property type="match status" value="2"/>
</dbReference>
<comment type="similarity">
    <text evidence="17">Belongs to the calsyntenin family.</text>
</comment>
<keyword evidence="3" id="KW-1003">Cell membrane</keyword>
<evidence type="ECO:0000313" key="22">
    <source>
        <dbReference type="Proteomes" id="UP000001554"/>
    </source>
</evidence>
<evidence type="ECO:0000256" key="19">
    <source>
        <dbReference type="SAM" id="MobiDB-lite"/>
    </source>
</evidence>
<dbReference type="PRINTS" id="PR00205">
    <property type="entry name" value="CADHERIN"/>
</dbReference>
<evidence type="ECO:0000256" key="13">
    <source>
        <dbReference type="ARBA" id="ARBA00023136"/>
    </source>
</evidence>
<keyword evidence="12" id="KW-0333">Golgi apparatus</keyword>
<evidence type="ECO:0000256" key="11">
    <source>
        <dbReference type="ARBA" id="ARBA00023018"/>
    </source>
</evidence>
<dbReference type="RefSeq" id="XP_035696598.1">
    <property type="nucleotide sequence ID" value="XM_035840705.1"/>
</dbReference>
<dbReference type="AlphaFoldDB" id="A0A9J7M8J1"/>
<dbReference type="InterPro" id="IPR013320">
    <property type="entry name" value="ConA-like_dom_sf"/>
</dbReference>
<evidence type="ECO:0000256" key="20">
    <source>
        <dbReference type="SAM" id="Phobius"/>
    </source>
</evidence>
<evidence type="ECO:0000256" key="8">
    <source>
        <dbReference type="ARBA" id="ARBA00022837"/>
    </source>
</evidence>
<dbReference type="GO" id="GO:0050806">
    <property type="term" value="P:positive regulation of synaptic transmission"/>
    <property type="evidence" value="ECO:0000318"/>
    <property type="project" value="GO_Central"/>
</dbReference>
<keyword evidence="8 18" id="KW-0106">Calcium</keyword>
<keyword evidence="14" id="KW-0325">Glycoprotein</keyword>
<evidence type="ECO:0000313" key="23">
    <source>
        <dbReference type="RefSeq" id="XP_035696598.1"/>
    </source>
</evidence>
<evidence type="ECO:0000259" key="21">
    <source>
        <dbReference type="PROSITE" id="PS50268"/>
    </source>
</evidence>
<dbReference type="GO" id="GO:0009986">
    <property type="term" value="C:cell surface"/>
    <property type="evidence" value="ECO:0000318"/>
    <property type="project" value="GO_Central"/>
</dbReference>
<evidence type="ECO:0000256" key="7">
    <source>
        <dbReference type="ARBA" id="ARBA00022824"/>
    </source>
</evidence>
<feature type="domain" description="Cadherin" evidence="21">
    <location>
        <begin position="171"/>
        <end position="286"/>
    </location>
</feature>
<dbReference type="KEGG" id="bfo:118430017"/>
<sequence>MNSMSSFRHLGEKGREHLIFFTRFKTSRAATADKKRETMIIRWSVLLLALLCGVLAETRQDGRTWEDDVDKIGTKKLDDSTEEDDSDKYWKETKSSEEDDKALSDDDWLRSQLDQQRWEQQASGRAAQRLAQDVWQPLTFDRPPKPLDLFPKQQSNSNNGNKHKPWLEIEDGQIFHGLINENDMSMVELHPKLKASDKDSGDAGKICQFRITQQDVPFDAFVLNPNTGEGYIRARKELNCEDKKEYTFTIQALDCGVPEKGIQQKKSHKATVRIQVNDVNEHGPEFTASGYEATVMEGKMYDNILKVEAEDRDCSPGFSQICSYEIVTPNVPFQISEDGIISNTEPLQYVDGHNYILTVTAYDCGQRRADLDVLVTITVKEQCHPGWKDFQKRIEYEPFSGTKALLPKVYLETCGEEVSDITTTFTLETSHIGKGCDRDTYSSSSLLKLCGASQGSIDLLPAPGLGSEWTQNLPTDEGHEGDQVFSFDGRQTGVEIPEGVVPKNLTNQFTIATWMKHRETFGGDKETILCKSDKKELNRHHYSLYVHNCKLMFLLRHDGGDLETFRPAEFHWKIPQVCDKQWHHYAITVDFPEVNLYVDGIPYSPFLVTDDWPLHPSKFDTRLTLGACWQGGDQEMSQYFRGELAGLLIHPGKTETRRVISCLHNCNESLEFHSFDETGPGSESKRTKREEKRDSLSPVHFNPDQTQLFLRGEFTPKNPDNEAYTLDKYTKVLQKVAYQNGRQFPTPGMRALKIHTEVNCFDDETCIEVPDVDAYVMVLHPEEPTINLSGTDHLARRVAELDQGVAPFRDLRIVSTIVRDVEEEEEEELQEGGTTEVTPISHNLDACQITVDPPLESGKEELTVPKEDLARLRLEKSAATNGLVIKGVDTIANYEDILRKVVYRNSKAGDYFDRVLKLKCSEMNGRYESNEYAVELKVLHTLNVANPESHVKVAAAVAQNVPAQFIHSKGVQEAAVPHQVPQVVASSQSANVVTSLVIVICVGFLIFMIVLGVYRIRAANRRNMDSEWDQAGEPRMEWDSSDLTITVNPMDVEYEGAESDSSDDDDDSAHDDSDSSDDDDEPPREVLGYGQELEWDSTAMVA</sequence>
<evidence type="ECO:0000256" key="12">
    <source>
        <dbReference type="ARBA" id="ARBA00023034"/>
    </source>
</evidence>
<feature type="region of interest" description="Disordered" evidence="19">
    <location>
        <begin position="76"/>
        <end position="105"/>
    </location>
</feature>
<evidence type="ECO:0000256" key="17">
    <source>
        <dbReference type="ARBA" id="ARBA00035015"/>
    </source>
</evidence>
<keyword evidence="9" id="KW-0130">Cell adhesion</keyword>
<proteinExistence type="inferred from homology"/>
<feature type="region of interest" description="Disordered" evidence="19">
    <location>
        <begin position="144"/>
        <end position="165"/>
    </location>
</feature>
<dbReference type="CDD" id="cd11304">
    <property type="entry name" value="Cadherin_repeat"/>
    <property type="match status" value="2"/>
</dbReference>
<dbReference type="PANTHER" id="PTHR14139:SF2">
    <property type="entry name" value="CALSYNTENIN-1"/>
    <property type="match status" value="1"/>
</dbReference>
<feature type="region of interest" description="Disordered" evidence="19">
    <location>
        <begin position="1049"/>
        <end position="1102"/>
    </location>
</feature>
<dbReference type="Pfam" id="PF00028">
    <property type="entry name" value="Cadherin"/>
    <property type="match status" value="1"/>
</dbReference>
<protein>
    <submittedName>
        <fullName evidence="23">Calsyntenin-1-like isoform X1</fullName>
    </submittedName>
</protein>
<dbReference type="PROSITE" id="PS50268">
    <property type="entry name" value="CADHERIN_2"/>
    <property type="match status" value="2"/>
</dbReference>
<dbReference type="PANTHER" id="PTHR14139">
    <property type="entry name" value="CALSYNTENIN"/>
    <property type="match status" value="1"/>
</dbReference>
<dbReference type="SUPFAM" id="SSF49899">
    <property type="entry name" value="Concanavalin A-like lectins/glucanases"/>
    <property type="match status" value="1"/>
</dbReference>
<keyword evidence="15" id="KW-0628">Postsynaptic cell membrane</keyword>
<dbReference type="GO" id="GO:0045211">
    <property type="term" value="C:postsynaptic membrane"/>
    <property type="evidence" value="ECO:0000318"/>
    <property type="project" value="GO_Central"/>
</dbReference>
<reference evidence="23" key="2">
    <citation type="submission" date="2025-08" db="UniProtKB">
        <authorList>
            <consortium name="RefSeq"/>
        </authorList>
    </citation>
    <scope>IDENTIFICATION</scope>
    <source>
        <strain evidence="23">S238N-H82</strain>
        <tissue evidence="23">Testes</tissue>
    </source>
</reference>
<dbReference type="Pfam" id="PF19699">
    <property type="entry name" value="CLSTN_C"/>
    <property type="match status" value="1"/>
</dbReference>
<evidence type="ECO:0000256" key="6">
    <source>
        <dbReference type="ARBA" id="ARBA00022737"/>
    </source>
</evidence>
<dbReference type="GO" id="GO:0051965">
    <property type="term" value="P:positive regulation of synapse assembly"/>
    <property type="evidence" value="ECO:0000318"/>
    <property type="project" value="GO_Central"/>
</dbReference>
<dbReference type="OrthoDB" id="10012272at2759"/>
<feature type="region of interest" description="Disordered" evidence="19">
    <location>
        <begin position="674"/>
        <end position="700"/>
    </location>
</feature>
<dbReference type="OMA" id="CWQGSDN"/>
<dbReference type="InterPro" id="IPR045588">
    <property type="entry name" value="CLSTN_C"/>
</dbReference>
<evidence type="ECO:0000256" key="3">
    <source>
        <dbReference type="ARBA" id="ARBA00022475"/>
    </source>
</evidence>
<dbReference type="GO" id="GO:0005789">
    <property type="term" value="C:endoplasmic reticulum membrane"/>
    <property type="evidence" value="ECO:0007669"/>
    <property type="project" value="UniProtKB-SubCell"/>
</dbReference>
<dbReference type="FunFam" id="2.60.40.60:FF:000025">
    <property type="entry name" value="Calsyntenin 1"/>
    <property type="match status" value="1"/>
</dbReference>
<feature type="compositionally biased region" description="Acidic residues" evidence="19">
    <location>
        <begin position="1052"/>
        <end position="1082"/>
    </location>
</feature>
<feature type="transmembrane region" description="Helical" evidence="20">
    <location>
        <begin position="992"/>
        <end position="1014"/>
    </location>
</feature>
<dbReference type="InterPro" id="IPR015919">
    <property type="entry name" value="Cadherin-like_sf"/>
</dbReference>
<dbReference type="GO" id="GO:0000139">
    <property type="term" value="C:Golgi membrane"/>
    <property type="evidence" value="ECO:0007669"/>
    <property type="project" value="UniProtKB-SubCell"/>
</dbReference>
<dbReference type="GO" id="GO:0007156">
    <property type="term" value="P:homophilic cell adhesion via plasma membrane adhesion molecules"/>
    <property type="evidence" value="ECO:0007669"/>
    <property type="project" value="InterPro"/>
</dbReference>
<dbReference type="InterPro" id="IPR002126">
    <property type="entry name" value="Cadherin-like_dom"/>
</dbReference>
<reference evidence="22" key="1">
    <citation type="journal article" date="2020" name="Nat. Ecol. Evol.">
        <title>Deeply conserved synteny resolves early events in vertebrate evolution.</title>
        <authorList>
            <person name="Simakov O."/>
            <person name="Marletaz F."/>
            <person name="Yue J.X."/>
            <person name="O'Connell B."/>
            <person name="Jenkins J."/>
            <person name="Brandt A."/>
            <person name="Calef R."/>
            <person name="Tung C.H."/>
            <person name="Huang T.K."/>
            <person name="Schmutz J."/>
            <person name="Satoh N."/>
            <person name="Yu J.K."/>
            <person name="Putnam N.H."/>
            <person name="Green R.E."/>
            <person name="Rokhsar D.S."/>
        </authorList>
    </citation>
    <scope>NUCLEOTIDE SEQUENCE [LARGE SCALE GENOMIC DNA]</scope>
    <source>
        <strain evidence="22">S238N-H82</strain>
    </source>
</reference>
<comment type="subcellular location">
    <subcellularLocation>
        <location evidence="1">Endoplasmic reticulum membrane</location>
        <topology evidence="1">Single-pass type I membrane protein</topology>
    </subcellularLocation>
    <subcellularLocation>
        <location evidence="2">Golgi apparatus membrane</location>
        <topology evidence="2">Single-pass type I membrane protein</topology>
    </subcellularLocation>
    <subcellularLocation>
        <location evidence="16">Postsynaptic cell membrane</location>
        <topology evidence="16">Single-pass type I membrane protein</topology>
    </subcellularLocation>
</comment>
<dbReference type="SMART" id="SM00112">
    <property type="entry name" value="CA"/>
    <property type="match status" value="2"/>
</dbReference>
<evidence type="ECO:0000256" key="2">
    <source>
        <dbReference type="ARBA" id="ARBA00004614"/>
    </source>
</evidence>
<dbReference type="GeneID" id="118430017"/>
<keyword evidence="10 20" id="KW-1133">Transmembrane helix</keyword>
<dbReference type="SUPFAM" id="SSF49313">
    <property type="entry name" value="Cadherin-like"/>
    <property type="match status" value="2"/>
</dbReference>